<sequence length="48" mass="5703">SYQSNGIPSKEEIISLLRDYKKKVEVFSKPHRYVLSSKLKEEFLFIAR</sequence>
<name>X1N1V7_9ZZZZ</name>
<dbReference type="EMBL" id="BARV01013186">
    <property type="protein sequence ID" value="GAI12574.1"/>
    <property type="molecule type" value="Genomic_DNA"/>
</dbReference>
<protein>
    <submittedName>
        <fullName evidence="1">Uncharacterized protein</fullName>
    </submittedName>
</protein>
<accession>X1N1V7</accession>
<organism evidence="1">
    <name type="scientific">marine sediment metagenome</name>
    <dbReference type="NCBI Taxonomy" id="412755"/>
    <lineage>
        <taxon>unclassified sequences</taxon>
        <taxon>metagenomes</taxon>
        <taxon>ecological metagenomes</taxon>
    </lineage>
</organism>
<comment type="caution">
    <text evidence="1">The sequence shown here is derived from an EMBL/GenBank/DDBJ whole genome shotgun (WGS) entry which is preliminary data.</text>
</comment>
<gene>
    <name evidence="1" type="ORF">S06H3_23985</name>
</gene>
<evidence type="ECO:0000313" key="1">
    <source>
        <dbReference type="EMBL" id="GAI12574.1"/>
    </source>
</evidence>
<feature type="non-terminal residue" evidence="1">
    <location>
        <position position="1"/>
    </location>
</feature>
<reference evidence="1" key="1">
    <citation type="journal article" date="2014" name="Front. Microbiol.">
        <title>High frequency of phylogenetically diverse reductive dehalogenase-homologous genes in deep subseafloor sedimentary metagenomes.</title>
        <authorList>
            <person name="Kawai M."/>
            <person name="Futagami T."/>
            <person name="Toyoda A."/>
            <person name="Takaki Y."/>
            <person name="Nishi S."/>
            <person name="Hori S."/>
            <person name="Arai W."/>
            <person name="Tsubouchi T."/>
            <person name="Morono Y."/>
            <person name="Uchiyama I."/>
            <person name="Ito T."/>
            <person name="Fujiyama A."/>
            <person name="Inagaki F."/>
            <person name="Takami H."/>
        </authorList>
    </citation>
    <scope>NUCLEOTIDE SEQUENCE</scope>
    <source>
        <strain evidence="1">Expedition CK06-06</strain>
    </source>
</reference>
<proteinExistence type="predicted"/>
<dbReference type="AlphaFoldDB" id="X1N1V7"/>